<sequence>MDMVLDRLTKRMGAPIETRQKVDLRHDRVPNSTTNLQEIEYNSNSEGHATLFSEEDPSDDAFFVAGGDGEAEFDKEEEIVTGDGVPNLMCEKEDMESESSGREELVNPYMKEKKAYWILDRHALKIERRLCMKQGELIQNFLKNDASQLTTSSSIAFYDDNRISINGDTAIAFTKSVDTRFERLAWYVIWVKNGNTGYDEIRAAIKEAKVVKNKPTLIKIMTTIGFGSSNKINTYSVYGSALGAKEMDATRKNLGWPYEPFLIPEDIKSHWSHHIPNGAALETEWNAKFAEYEKKFCASKKRRERKNPLLPLPFVSGIRLKLVLKLTLY</sequence>
<dbReference type="SUPFAM" id="SSF52518">
    <property type="entry name" value="Thiamin diphosphate-binding fold (THDP-binding)"/>
    <property type="match status" value="1"/>
</dbReference>
<gene>
    <name evidence="2" type="ORF">CRG98_018660</name>
</gene>
<dbReference type="PANTHER" id="PTHR43522">
    <property type="entry name" value="TRANSKETOLASE"/>
    <property type="match status" value="1"/>
</dbReference>
<keyword evidence="3" id="KW-1185">Reference proteome</keyword>
<dbReference type="InterPro" id="IPR005474">
    <property type="entry name" value="Transketolase_N"/>
</dbReference>
<dbReference type="GO" id="GO:0006098">
    <property type="term" value="P:pentose-phosphate shunt"/>
    <property type="evidence" value="ECO:0007669"/>
    <property type="project" value="TreeGrafter"/>
</dbReference>
<dbReference type="Gene3D" id="3.40.50.970">
    <property type="match status" value="1"/>
</dbReference>
<comment type="caution">
    <text evidence="2">The sequence shown here is derived from an EMBL/GenBank/DDBJ whole genome shotgun (WGS) entry which is preliminary data.</text>
</comment>
<accession>A0A2I0JXB4</accession>
<evidence type="ECO:0000313" key="3">
    <source>
        <dbReference type="Proteomes" id="UP000233551"/>
    </source>
</evidence>
<dbReference type="Pfam" id="PF00456">
    <property type="entry name" value="Transketolase_N"/>
    <property type="match status" value="1"/>
</dbReference>
<dbReference type="AlphaFoldDB" id="A0A2I0JXB4"/>
<dbReference type="GO" id="GO:0004802">
    <property type="term" value="F:transketolase activity"/>
    <property type="evidence" value="ECO:0007669"/>
    <property type="project" value="TreeGrafter"/>
</dbReference>
<feature type="domain" description="Transketolase N-terminal" evidence="1">
    <location>
        <begin position="119"/>
        <end position="304"/>
    </location>
</feature>
<proteinExistence type="predicted"/>
<dbReference type="Proteomes" id="UP000233551">
    <property type="component" value="Unassembled WGS sequence"/>
</dbReference>
<protein>
    <recommendedName>
        <fullName evidence="1">Transketolase N-terminal domain-containing protein</fullName>
    </recommendedName>
</protein>
<dbReference type="PANTHER" id="PTHR43522:SF2">
    <property type="entry name" value="TRANSKETOLASE 1-RELATED"/>
    <property type="match status" value="1"/>
</dbReference>
<dbReference type="InterPro" id="IPR033247">
    <property type="entry name" value="Transketolase_fam"/>
</dbReference>
<evidence type="ECO:0000259" key="1">
    <source>
        <dbReference type="Pfam" id="PF00456"/>
    </source>
</evidence>
<reference evidence="2 3" key="1">
    <citation type="submission" date="2017-11" db="EMBL/GenBank/DDBJ databases">
        <title>De-novo sequencing of pomegranate (Punica granatum L.) genome.</title>
        <authorList>
            <person name="Akparov Z."/>
            <person name="Amiraslanov A."/>
            <person name="Hajiyeva S."/>
            <person name="Abbasov M."/>
            <person name="Kaur K."/>
            <person name="Hamwieh A."/>
            <person name="Solovyev V."/>
            <person name="Salamov A."/>
            <person name="Braich B."/>
            <person name="Kosarev P."/>
            <person name="Mahmoud A."/>
            <person name="Hajiyev E."/>
            <person name="Babayeva S."/>
            <person name="Izzatullayeva V."/>
            <person name="Mammadov A."/>
            <person name="Mammadov A."/>
            <person name="Sharifova S."/>
            <person name="Ojaghi J."/>
            <person name="Eynullazada K."/>
            <person name="Bayramov B."/>
            <person name="Abdulazimova A."/>
            <person name="Shahmuradov I."/>
        </authorList>
    </citation>
    <scope>NUCLEOTIDE SEQUENCE [LARGE SCALE GENOMIC DNA]</scope>
    <source>
        <strain evidence="3">cv. AG2017</strain>
        <tissue evidence="2">Leaf</tissue>
    </source>
</reference>
<evidence type="ECO:0000313" key="2">
    <source>
        <dbReference type="EMBL" id="PKI60954.1"/>
    </source>
</evidence>
<dbReference type="GO" id="GO:0005829">
    <property type="term" value="C:cytosol"/>
    <property type="evidence" value="ECO:0007669"/>
    <property type="project" value="TreeGrafter"/>
</dbReference>
<name>A0A2I0JXB4_PUNGR</name>
<dbReference type="InterPro" id="IPR029061">
    <property type="entry name" value="THDP-binding"/>
</dbReference>
<dbReference type="STRING" id="22663.A0A2I0JXB4"/>
<organism evidence="2 3">
    <name type="scientific">Punica granatum</name>
    <name type="common">Pomegranate</name>
    <dbReference type="NCBI Taxonomy" id="22663"/>
    <lineage>
        <taxon>Eukaryota</taxon>
        <taxon>Viridiplantae</taxon>
        <taxon>Streptophyta</taxon>
        <taxon>Embryophyta</taxon>
        <taxon>Tracheophyta</taxon>
        <taxon>Spermatophyta</taxon>
        <taxon>Magnoliopsida</taxon>
        <taxon>eudicotyledons</taxon>
        <taxon>Gunneridae</taxon>
        <taxon>Pentapetalae</taxon>
        <taxon>rosids</taxon>
        <taxon>malvids</taxon>
        <taxon>Myrtales</taxon>
        <taxon>Lythraceae</taxon>
        <taxon>Punica</taxon>
    </lineage>
</organism>
<dbReference type="EMBL" id="PGOL01001092">
    <property type="protein sequence ID" value="PKI60954.1"/>
    <property type="molecule type" value="Genomic_DNA"/>
</dbReference>